<organism evidence="4 5">
    <name type="scientific">Sordaria brevicollis</name>
    <dbReference type="NCBI Taxonomy" id="83679"/>
    <lineage>
        <taxon>Eukaryota</taxon>
        <taxon>Fungi</taxon>
        <taxon>Dikarya</taxon>
        <taxon>Ascomycota</taxon>
        <taxon>Pezizomycotina</taxon>
        <taxon>Sordariomycetes</taxon>
        <taxon>Sordariomycetidae</taxon>
        <taxon>Sordariales</taxon>
        <taxon>Sordariaceae</taxon>
        <taxon>Sordaria</taxon>
    </lineage>
</organism>
<evidence type="ECO:0000313" key="5">
    <source>
        <dbReference type="Proteomes" id="UP001281003"/>
    </source>
</evidence>
<reference evidence="4" key="1">
    <citation type="journal article" date="2023" name="Mol. Phylogenet. Evol.">
        <title>Genome-scale phylogeny and comparative genomics of the fungal order Sordariales.</title>
        <authorList>
            <person name="Hensen N."/>
            <person name="Bonometti L."/>
            <person name="Westerberg I."/>
            <person name="Brannstrom I.O."/>
            <person name="Guillou S."/>
            <person name="Cros-Aarteil S."/>
            <person name="Calhoun S."/>
            <person name="Haridas S."/>
            <person name="Kuo A."/>
            <person name="Mondo S."/>
            <person name="Pangilinan J."/>
            <person name="Riley R."/>
            <person name="LaButti K."/>
            <person name="Andreopoulos B."/>
            <person name="Lipzen A."/>
            <person name="Chen C."/>
            <person name="Yan M."/>
            <person name="Daum C."/>
            <person name="Ng V."/>
            <person name="Clum A."/>
            <person name="Steindorff A."/>
            <person name="Ohm R.A."/>
            <person name="Martin F."/>
            <person name="Silar P."/>
            <person name="Natvig D.O."/>
            <person name="Lalanne C."/>
            <person name="Gautier V."/>
            <person name="Ament-Velasquez S.L."/>
            <person name="Kruys A."/>
            <person name="Hutchinson M.I."/>
            <person name="Powell A.J."/>
            <person name="Barry K."/>
            <person name="Miller A.N."/>
            <person name="Grigoriev I.V."/>
            <person name="Debuchy R."/>
            <person name="Gladieux P."/>
            <person name="Hiltunen Thoren M."/>
            <person name="Johannesson H."/>
        </authorList>
    </citation>
    <scope>NUCLEOTIDE SEQUENCE</scope>
    <source>
        <strain evidence="4">FGSC 1904</strain>
    </source>
</reference>
<dbReference type="InterPro" id="IPR021102">
    <property type="entry name" value="PNGase_A"/>
</dbReference>
<sequence length="802" mass="87698">MASNSEQQFLRPLLYPGNPAASVSSTSGSHAASSTYRRPPVPRCGTYGTMNMSTLDVEKRPLAVAVTVEKEELMPRSLKKARKRRVLLSVMWLFASVFIMGFVLHSLGIPPCREPNLNSTPNGLGYAERPPPETTNTLKTQPKERQIQASVTTSSAAAAAPERTVLRNFEVAPPVLMPYGPADSDGTTPVPDGYNTQKACEVLLMRRDFAFSYGDPYIGQYTPPSCKFNRVVMNFTVVSEGRQYDRLALMYLGDTEIWRTSTAEPVAPPGISWTYLKDTTQYLSLWLQPQKIIFDLGNLVNDKYTGIFNTTLTATFFWSDVPTNHASPSDLIIPISARQSSTNGVSQFTLPLQNATNTISDFPLNARRAVFSVSANGQAGEEFWWSNVLQSDSQAFDETVGELPGLSPFREVQLLIDGQLAGVYWPFPVIFTGGVVPSLHRPVAGVEAFDLKEHEIDITPWLGVLTDGGEHVFEIRVVGVNDTDGKRGELTERVEESWYVTGKIFVWTAAGNSSPSIHGSKDRKPPTITGLKPSISLTSIRVPSKDTNSTTPESITYTTTVTRSLLIRSPLGSWSQTLSYTNKGLISAQGYNQLNDMLISGTESSSSRSSPIYQTSYTYPLFANSSYSISPTGNLSIWGHLVQGKTLTQSGAATFPDYDTVAFNSPWPSHPQTNGNSNSHQNPGKPRYRESRLETKKEGEAWYQQTGDGKNSTGNGDSKQRLVFNGLDARTGKGEKLYFRDVEARGGKVVRDLKRMAGREVVVGGFGISSVGEGGDDMGMGVFGGVPETNRKGDGKKKRGGR</sequence>
<keyword evidence="2" id="KW-1133">Transmembrane helix</keyword>
<protein>
    <submittedName>
        <fullName evidence="4">Peptide N-acetyl-beta-D-glucosaminyl asparaginase amidase A-domain-containing protein</fullName>
    </submittedName>
</protein>
<dbReference type="InterPro" id="IPR056948">
    <property type="entry name" value="PNGaseA_N"/>
</dbReference>
<keyword evidence="2" id="KW-0472">Membrane</keyword>
<feature type="region of interest" description="Disordered" evidence="1">
    <location>
        <begin position="663"/>
        <end position="720"/>
    </location>
</feature>
<feature type="compositionally biased region" description="Polar residues" evidence="1">
    <location>
        <begin position="663"/>
        <end position="682"/>
    </location>
</feature>
<reference evidence="4" key="2">
    <citation type="submission" date="2023-07" db="EMBL/GenBank/DDBJ databases">
        <authorList>
            <consortium name="Lawrence Berkeley National Laboratory"/>
            <person name="Haridas S."/>
            <person name="Hensen N."/>
            <person name="Bonometti L."/>
            <person name="Westerberg I."/>
            <person name="Brannstrom I.O."/>
            <person name="Guillou S."/>
            <person name="Cros-Aarteil S."/>
            <person name="Calhoun S."/>
            <person name="Kuo A."/>
            <person name="Mondo S."/>
            <person name="Pangilinan J."/>
            <person name="Riley R."/>
            <person name="LaButti K."/>
            <person name="Andreopoulos B."/>
            <person name="Lipzen A."/>
            <person name="Chen C."/>
            <person name="Yanf M."/>
            <person name="Daum C."/>
            <person name="Ng V."/>
            <person name="Clum A."/>
            <person name="Steindorff A."/>
            <person name="Ohm R."/>
            <person name="Martin F."/>
            <person name="Silar P."/>
            <person name="Natvig D."/>
            <person name="Lalanne C."/>
            <person name="Gautier V."/>
            <person name="Ament-velasquez S.L."/>
            <person name="Kruys A."/>
            <person name="Hutchinson M.I."/>
            <person name="Powell A.J."/>
            <person name="Barry K."/>
            <person name="Miller A.N."/>
            <person name="Grigoriev I.V."/>
            <person name="Debuchy R."/>
            <person name="Gladieux P."/>
            <person name="Thoren M.H."/>
            <person name="Johannesson H."/>
        </authorList>
    </citation>
    <scope>NUCLEOTIDE SEQUENCE</scope>
    <source>
        <strain evidence="4">FGSC 1904</strain>
    </source>
</reference>
<feature type="compositionally biased region" description="Basic and acidic residues" evidence="1">
    <location>
        <begin position="687"/>
        <end position="700"/>
    </location>
</feature>
<evidence type="ECO:0000259" key="3">
    <source>
        <dbReference type="Pfam" id="PF12222"/>
    </source>
</evidence>
<dbReference type="Pfam" id="PF25156">
    <property type="entry name" value="PNGase_A_C"/>
    <property type="match status" value="1"/>
</dbReference>
<dbReference type="Pfam" id="PF12222">
    <property type="entry name" value="PNGaseA"/>
    <property type="match status" value="1"/>
</dbReference>
<feature type="region of interest" description="Disordered" evidence="1">
    <location>
        <begin position="120"/>
        <end position="145"/>
    </location>
</feature>
<evidence type="ECO:0000313" key="4">
    <source>
        <dbReference type="EMBL" id="KAK3402743.1"/>
    </source>
</evidence>
<dbReference type="PANTHER" id="PTHR31104">
    <property type="entry name" value="PEPTIDE-N4-(N-ACETYL-BETA-GLUCOSAMINYL)ASPARAGINE AMIDASE A PROTEIN"/>
    <property type="match status" value="1"/>
</dbReference>
<feature type="region of interest" description="Disordered" evidence="1">
    <location>
        <begin position="781"/>
        <end position="802"/>
    </location>
</feature>
<feature type="compositionally biased region" description="Low complexity" evidence="1">
    <location>
        <begin position="24"/>
        <end position="34"/>
    </location>
</feature>
<keyword evidence="5" id="KW-1185">Reference proteome</keyword>
<evidence type="ECO:0000256" key="1">
    <source>
        <dbReference type="SAM" id="MobiDB-lite"/>
    </source>
</evidence>
<keyword evidence="2" id="KW-0812">Transmembrane</keyword>
<dbReference type="Proteomes" id="UP001281003">
    <property type="component" value="Unassembled WGS sequence"/>
</dbReference>
<comment type="caution">
    <text evidence="4">The sequence shown here is derived from an EMBL/GenBank/DDBJ whole genome shotgun (WGS) entry which is preliminary data.</text>
</comment>
<feature type="compositionally biased region" description="Polar residues" evidence="1">
    <location>
        <begin position="703"/>
        <end position="717"/>
    </location>
</feature>
<accession>A0AAE0UG27</accession>
<proteinExistence type="predicted"/>
<evidence type="ECO:0000256" key="2">
    <source>
        <dbReference type="SAM" id="Phobius"/>
    </source>
</evidence>
<gene>
    <name evidence="4" type="ORF">B0T20DRAFT_465631</name>
</gene>
<name>A0AAE0UG27_SORBR</name>
<dbReference type="EMBL" id="JAUTDP010000001">
    <property type="protein sequence ID" value="KAK3402743.1"/>
    <property type="molecule type" value="Genomic_DNA"/>
</dbReference>
<dbReference type="AlphaFoldDB" id="A0AAE0UG27"/>
<feature type="region of interest" description="Disordered" evidence="1">
    <location>
        <begin position="24"/>
        <end position="45"/>
    </location>
</feature>
<feature type="transmembrane region" description="Helical" evidence="2">
    <location>
        <begin position="86"/>
        <end position="107"/>
    </location>
</feature>
<feature type="domain" description="Peptide N-acetyl-beta-D-glucosaminyl asparaginase amidase A N-terminal" evidence="3">
    <location>
        <begin position="195"/>
        <end position="512"/>
    </location>
</feature>